<dbReference type="InterPro" id="IPR036010">
    <property type="entry name" value="2Fe-2S_ferredoxin-like_sf"/>
</dbReference>
<evidence type="ECO:0000313" key="23">
    <source>
        <dbReference type="Proteomes" id="UP000324611"/>
    </source>
</evidence>
<keyword evidence="4" id="KW-0004">4Fe-4S</keyword>
<comment type="caution">
    <text evidence="22">The sequence shown here is derived from an EMBL/GenBank/DDBJ whole genome shotgun (WGS) entry which is preliminary data.</text>
</comment>
<dbReference type="InterPro" id="IPR054351">
    <property type="entry name" value="NADH_UbQ_OxRdtase_ferredoxin"/>
</dbReference>
<keyword evidence="9" id="KW-0408">Iron</keyword>
<protein>
    <recommendedName>
        <fullName evidence="3">NADH-quinone oxidoreductase subunit G</fullName>
    </recommendedName>
    <alternativeName>
        <fullName evidence="14">NADH dehydrogenase I subunit G</fullName>
    </alternativeName>
    <alternativeName>
        <fullName evidence="15">NDH-1 subunit G</fullName>
    </alternativeName>
</protein>
<keyword evidence="11" id="KW-0520">NAD</keyword>
<keyword evidence="22" id="KW-0560">Oxidoreductase</keyword>
<evidence type="ECO:0000259" key="21">
    <source>
        <dbReference type="PROSITE" id="PS51839"/>
    </source>
</evidence>
<dbReference type="SUPFAM" id="SSF53706">
    <property type="entry name" value="Formate dehydrogenase/DMSO reductase, domains 1-3"/>
    <property type="match status" value="1"/>
</dbReference>
<reference evidence="22 23" key="1">
    <citation type="submission" date="2019-09" db="EMBL/GenBank/DDBJ databases">
        <title>Chitinophaga ginsengihumi sp. nov., isolated from soil of ginseng rhizosphere.</title>
        <authorList>
            <person name="Lee J."/>
        </authorList>
    </citation>
    <scope>NUCLEOTIDE SEQUENCE [LARGE SCALE GENOMIC DNA]</scope>
    <source>
        <strain evidence="22 23">BN140078</strain>
    </source>
</reference>
<dbReference type="Gene3D" id="3.30.200.210">
    <property type="match status" value="1"/>
</dbReference>
<comment type="subunit">
    <text evidence="13">Composed of 13 different subunits. Subunits NuoCD, E, F, and G constitute the peripheral sector of the complex.</text>
</comment>
<keyword evidence="7" id="KW-0479">Metal-binding</keyword>
<comment type="similarity">
    <text evidence="2 18">Belongs to the complex I 75 kDa subunit family.</text>
</comment>
<evidence type="ECO:0000256" key="5">
    <source>
        <dbReference type="ARBA" id="ARBA00022714"/>
    </source>
</evidence>
<evidence type="ECO:0000256" key="17">
    <source>
        <dbReference type="ARBA" id="ARBA00047712"/>
    </source>
</evidence>
<keyword evidence="5" id="KW-0001">2Fe-2S</keyword>
<evidence type="ECO:0000256" key="12">
    <source>
        <dbReference type="ARBA" id="ARBA00023075"/>
    </source>
</evidence>
<dbReference type="GO" id="GO:0016020">
    <property type="term" value="C:membrane"/>
    <property type="evidence" value="ECO:0007669"/>
    <property type="project" value="InterPro"/>
</dbReference>
<dbReference type="NCBIfam" id="TIGR01973">
    <property type="entry name" value="NuoG"/>
    <property type="match status" value="1"/>
</dbReference>
<evidence type="ECO:0000256" key="6">
    <source>
        <dbReference type="ARBA" id="ARBA00022719"/>
    </source>
</evidence>
<keyword evidence="12" id="KW-0830">Ubiquinone</keyword>
<dbReference type="PANTHER" id="PTHR43105">
    <property type="entry name" value="RESPIRATORY NITRATE REDUCTASE"/>
    <property type="match status" value="1"/>
</dbReference>
<evidence type="ECO:0000259" key="20">
    <source>
        <dbReference type="PROSITE" id="PS51669"/>
    </source>
</evidence>
<dbReference type="SUPFAM" id="SSF54862">
    <property type="entry name" value="4Fe-4S ferredoxins"/>
    <property type="match status" value="1"/>
</dbReference>
<dbReference type="SUPFAM" id="SSF50692">
    <property type="entry name" value="ADC-like"/>
    <property type="match status" value="1"/>
</dbReference>
<dbReference type="InterPro" id="IPR000283">
    <property type="entry name" value="NADH_UbQ_OxRdtase_75kDa_su_CS"/>
</dbReference>
<dbReference type="PROSITE" id="PS51669">
    <property type="entry name" value="4FE4S_MOW_BIS_MGD"/>
    <property type="match status" value="1"/>
</dbReference>
<dbReference type="Proteomes" id="UP000324611">
    <property type="component" value="Unassembled WGS sequence"/>
</dbReference>
<evidence type="ECO:0000256" key="15">
    <source>
        <dbReference type="ARBA" id="ARBA00032783"/>
    </source>
</evidence>
<evidence type="ECO:0000259" key="19">
    <source>
        <dbReference type="PROSITE" id="PS51085"/>
    </source>
</evidence>
<dbReference type="InterPro" id="IPR019574">
    <property type="entry name" value="NADH_UbQ_OxRdtase_Gsu_4Fe4S-bd"/>
</dbReference>
<sequence>MAIIHIDGKSYDVKEGRNLLEACLSLGIDLPYFCWHPALGSVGACRQCAVKSFKDEKDTKGRLIMSCMEPVKDQLRISVTDQEASAFREQVIGWLMTNHPHDCAVCDEGGSCHLQDMTVMTGHSYRNYHFTKRTYKNQYLGPFLNHEMNRCIQCYRCVRFYKDFAGGKDMDVFAAHNHVYFGRHKEGTLESEFSGNLAEICPTGVFTDKTLKQHYTRKWDMTYAPSICQGCSLGCNIIAGERYGSLRQISTRYNGAVNGYFLCDRGRYGYEFVNSPRRIREIAIRNSTLATITADDALRHLKDKLTGGRVIGIGSPRASLESNFVLQQLVGQDQFYLGMTHTEHDLATLALKILKQGPVRTPSMQEAAAADAVLILGEDLLNTAPMLGLAVRQAVRRQPTQDAMNAAHVLAWQDAAVREAMQDRNGPCFILNIQPTGLDEIATRAYHAAPDNIARIGFAVAQVLGAPVTVITDLTEEERQLVQQIADALSAAARPLIIAGYGMGNEASLRAAADVSWALHAQGKPAMLSFTMPECNTLGLEMLGGLRLDSAVDAVLNGEVDTVIVLENDLYRRMDKHTADHFLKHCKDLVLLDHLYNATAEKATVLLPAGSFAESDGTLVNNEGRAQRFFQVYGATGAIQESWRWLLQLGAITGNERLRHMQFLDDVTEAIAKRQPVFAGIDHLTPPADFRIAGQKIPREPHRYSGRTAMQANVNVSEPKPPVDDDTALSFTMEGYRGEPPSSMIPFFWWPGWNSVQSINKFQVEIGGSLHDGDPGKRLLEPNGNSNGNGHIPWFTDAPEHFVPMAGHLLMVPVYHIYGSEELSVHTPGIAERSPGAPYIMLNPDDAKRYEVAEHHQLQLAVNGHPYTFTVKINPALHRGMAGVPVGLQGIGIAEVPELGKL</sequence>
<evidence type="ECO:0000256" key="13">
    <source>
        <dbReference type="ARBA" id="ARBA00026021"/>
    </source>
</evidence>
<dbReference type="FunFam" id="3.10.20.740:FF:000002">
    <property type="entry name" value="NADH-quinone oxidoreductase"/>
    <property type="match status" value="1"/>
</dbReference>
<dbReference type="CDD" id="cd02771">
    <property type="entry name" value="MopB_NDH-1_NuoG2-N7"/>
    <property type="match status" value="1"/>
</dbReference>
<comment type="cofactor">
    <cofactor evidence="1">
        <name>[4Fe-4S] cluster</name>
        <dbReference type="ChEBI" id="CHEBI:49883"/>
    </cofactor>
</comment>
<accession>A0A5B2VTF8</accession>
<dbReference type="InterPro" id="IPR001041">
    <property type="entry name" value="2Fe-2S_ferredoxin-type"/>
</dbReference>
<evidence type="ECO:0000256" key="3">
    <source>
        <dbReference type="ARBA" id="ARBA00019902"/>
    </source>
</evidence>
<dbReference type="Gene3D" id="3.40.50.740">
    <property type="match status" value="1"/>
</dbReference>
<dbReference type="GO" id="GO:0042773">
    <property type="term" value="P:ATP synthesis coupled electron transport"/>
    <property type="evidence" value="ECO:0007669"/>
    <property type="project" value="InterPro"/>
</dbReference>
<evidence type="ECO:0000256" key="16">
    <source>
        <dbReference type="ARBA" id="ARBA00034078"/>
    </source>
</evidence>
<dbReference type="Pfam" id="PF13510">
    <property type="entry name" value="Fer2_4"/>
    <property type="match status" value="1"/>
</dbReference>
<evidence type="ECO:0000256" key="14">
    <source>
        <dbReference type="ARBA" id="ARBA00031577"/>
    </source>
</evidence>
<evidence type="ECO:0000313" key="22">
    <source>
        <dbReference type="EMBL" id="KAA2243093.1"/>
    </source>
</evidence>
<dbReference type="InterPro" id="IPR009010">
    <property type="entry name" value="Asp_de-COase-like_dom_sf"/>
</dbReference>
<dbReference type="AlphaFoldDB" id="A0A5B2VTF8"/>
<evidence type="ECO:0000256" key="8">
    <source>
        <dbReference type="ARBA" id="ARBA00022967"/>
    </source>
</evidence>
<dbReference type="SMART" id="SM00926">
    <property type="entry name" value="Molybdop_Fe4S4"/>
    <property type="match status" value="1"/>
</dbReference>
<gene>
    <name evidence="22" type="primary">nuoG</name>
    <name evidence="22" type="ORF">F0L74_11300</name>
</gene>
<dbReference type="GO" id="GO:0051539">
    <property type="term" value="F:4 iron, 4 sulfur cluster binding"/>
    <property type="evidence" value="ECO:0007669"/>
    <property type="project" value="UniProtKB-KW"/>
</dbReference>
<dbReference type="InterPro" id="IPR050123">
    <property type="entry name" value="Prok_molybdopt-oxidoreductase"/>
</dbReference>
<comment type="cofactor">
    <cofactor evidence="16">
        <name>[2Fe-2S] cluster</name>
        <dbReference type="ChEBI" id="CHEBI:190135"/>
    </cofactor>
</comment>
<evidence type="ECO:0000256" key="1">
    <source>
        <dbReference type="ARBA" id="ARBA00001966"/>
    </source>
</evidence>
<dbReference type="SMART" id="SM00929">
    <property type="entry name" value="NADH-G_4Fe-4S_3"/>
    <property type="match status" value="1"/>
</dbReference>
<dbReference type="InterPro" id="IPR010228">
    <property type="entry name" value="NADH_UbQ_OxRdtase_Gsu"/>
</dbReference>
<organism evidence="22 23">
    <name type="scientific">Chitinophaga agrisoli</name>
    <dbReference type="NCBI Taxonomy" id="2607653"/>
    <lineage>
        <taxon>Bacteria</taxon>
        <taxon>Pseudomonadati</taxon>
        <taxon>Bacteroidota</taxon>
        <taxon>Chitinophagia</taxon>
        <taxon>Chitinophagales</taxon>
        <taxon>Chitinophagaceae</taxon>
        <taxon>Chitinophaga</taxon>
    </lineage>
</organism>
<keyword evidence="8" id="KW-1278">Translocase</keyword>
<name>A0A5B2VTF8_9BACT</name>
<evidence type="ECO:0000256" key="9">
    <source>
        <dbReference type="ARBA" id="ARBA00023004"/>
    </source>
</evidence>
<dbReference type="Pfam" id="PF22117">
    <property type="entry name" value="Fer4_Nqo3"/>
    <property type="match status" value="1"/>
</dbReference>
<feature type="domain" description="4Fe-4S His(Cys)3-ligated-type" evidence="21">
    <location>
        <begin position="83"/>
        <end position="122"/>
    </location>
</feature>
<comment type="catalytic activity">
    <reaction evidence="17">
        <text>a quinone + NADH + 5 H(+)(in) = a quinol + NAD(+) + 4 H(+)(out)</text>
        <dbReference type="Rhea" id="RHEA:57888"/>
        <dbReference type="ChEBI" id="CHEBI:15378"/>
        <dbReference type="ChEBI" id="CHEBI:24646"/>
        <dbReference type="ChEBI" id="CHEBI:57540"/>
        <dbReference type="ChEBI" id="CHEBI:57945"/>
        <dbReference type="ChEBI" id="CHEBI:132124"/>
    </reaction>
</comment>
<keyword evidence="23" id="KW-1185">Reference proteome</keyword>
<dbReference type="Pfam" id="PF00384">
    <property type="entry name" value="Molybdopterin"/>
    <property type="match status" value="1"/>
</dbReference>
<keyword evidence="6" id="KW-0874">Quinone</keyword>
<dbReference type="InterPro" id="IPR006963">
    <property type="entry name" value="Mopterin_OxRdtase_4Fe-4S_dom"/>
</dbReference>
<proteinExistence type="inferred from homology"/>
<dbReference type="RefSeq" id="WP_149837968.1">
    <property type="nucleotide sequence ID" value="NZ_VUOC01000002.1"/>
</dbReference>
<dbReference type="GO" id="GO:0046872">
    <property type="term" value="F:metal ion binding"/>
    <property type="evidence" value="ECO:0007669"/>
    <property type="project" value="UniProtKB-KW"/>
</dbReference>
<evidence type="ECO:0000256" key="4">
    <source>
        <dbReference type="ARBA" id="ARBA00022485"/>
    </source>
</evidence>
<dbReference type="Gene3D" id="3.10.20.740">
    <property type="match status" value="1"/>
</dbReference>
<evidence type="ECO:0000256" key="11">
    <source>
        <dbReference type="ARBA" id="ARBA00023027"/>
    </source>
</evidence>
<dbReference type="Pfam" id="PF10588">
    <property type="entry name" value="NADH-G_4Fe-4S_3"/>
    <property type="match status" value="1"/>
</dbReference>
<dbReference type="SUPFAM" id="SSF54292">
    <property type="entry name" value="2Fe-2S ferredoxin-like"/>
    <property type="match status" value="1"/>
</dbReference>
<dbReference type="Pfam" id="PF04879">
    <property type="entry name" value="Molybdop_Fe4S4"/>
    <property type="match status" value="1"/>
</dbReference>
<dbReference type="InterPro" id="IPR006656">
    <property type="entry name" value="Mopterin_OxRdtase"/>
</dbReference>
<dbReference type="PROSITE" id="PS51839">
    <property type="entry name" value="4FE4S_HC3"/>
    <property type="match status" value="1"/>
</dbReference>
<evidence type="ECO:0000256" key="18">
    <source>
        <dbReference type="RuleBase" id="RU004523"/>
    </source>
</evidence>
<feature type="domain" description="2Fe-2S ferredoxin-type" evidence="19">
    <location>
        <begin position="1"/>
        <end position="83"/>
    </location>
</feature>
<dbReference type="PROSITE" id="PS00641">
    <property type="entry name" value="COMPLEX1_75K_1"/>
    <property type="match status" value="1"/>
</dbReference>
<dbReference type="PROSITE" id="PS00643">
    <property type="entry name" value="COMPLEX1_75K_3"/>
    <property type="match status" value="1"/>
</dbReference>
<dbReference type="GO" id="GO:0008137">
    <property type="term" value="F:NADH dehydrogenase (ubiquinone) activity"/>
    <property type="evidence" value="ECO:0007669"/>
    <property type="project" value="InterPro"/>
</dbReference>
<dbReference type="GO" id="GO:0003954">
    <property type="term" value="F:NADH dehydrogenase activity"/>
    <property type="evidence" value="ECO:0007669"/>
    <property type="project" value="TreeGrafter"/>
</dbReference>
<dbReference type="GO" id="GO:0048038">
    <property type="term" value="F:quinone binding"/>
    <property type="evidence" value="ECO:0007669"/>
    <property type="project" value="UniProtKB-KW"/>
</dbReference>
<dbReference type="GO" id="GO:0051537">
    <property type="term" value="F:2 iron, 2 sulfur cluster binding"/>
    <property type="evidence" value="ECO:0007669"/>
    <property type="project" value="UniProtKB-KW"/>
</dbReference>
<keyword evidence="10" id="KW-0411">Iron-sulfur</keyword>
<dbReference type="CDD" id="cd00207">
    <property type="entry name" value="fer2"/>
    <property type="match status" value="1"/>
</dbReference>
<dbReference type="EMBL" id="VUOC01000002">
    <property type="protein sequence ID" value="KAA2243093.1"/>
    <property type="molecule type" value="Genomic_DNA"/>
</dbReference>
<evidence type="ECO:0000256" key="10">
    <source>
        <dbReference type="ARBA" id="ARBA00023014"/>
    </source>
</evidence>
<reference evidence="22 23" key="2">
    <citation type="submission" date="2019-09" db="EMBL/GenBank/DDBJ databases">
        <authorList>
            <person name="Jin C."/>
        </authorList>
    </citation>
    <scope>NUCLEOTIDE SEQUENCE [LARGE SCALE GENOMIC DNA]</scope>
    <source>
        <strain evidence="22 23">BN140078</strain>
    </source>
</reference>
<dbReference type="PANTHER" id="PTHR43105:SF10">
    <property type="entry name" value="NADH-QUINONE OXIDOREDUCTASE SUBUNIT G"/>
    <property type="match status" value="1"/>
</dbReference>
<feature type="domain" description="4Fe-4S Mo/W bis-MGD-type" evidence="20">
    <location>
        <begin position="221"/>
        <end position="277"/>
    </location>
</feature>
<evidence type="ECO:0000256" key="7">
    <source>
        <dbReference type="ARBA" id="ARBA00022723"/>
    </source>
</evidence>
<dbReference type="PROSITE" id="PS51085">
    <property type="entry name" value="2FE2S_FER_2"/>
    <property type="match status" value="1"/>
</dbReference>
<evidence type="ECO:0000256" key="2">
    <source>
        <dbReference type="ARBA" id="ARBA00005404"/>
    </source>
</evidence>